<organism evidence="1 2">
    <name type="scientific">Trichinella papuae</name>
    <dbReference type="NCBI Taxonomy" id="268474"/>
    <lineage>
        <taxon>Eukaryota</taxon>
        <taxon>Metazoa</taxon>
        <taxon>Ecdysozoa</taxon>
        <taxon>Nematoda</taxon>
        <taxon>Enoplea</taxon>
        <taxon>Dorylaimia</taxon>
        <taxon>Trichinellida</taxon>
        <taxon>Trichinellidae</taxon>
        <taxon>Trichinella</taxon>
    </lineage>
</organism>
<sequence length="85" mass="10005">MFVLAHIDSHLSECRHYIAEFEFLILIKLKCLQQIVWQKEKSGRRLLKMDMRMCVCCRSIDDHRLLIDLKESSSAEKVSSSSVNY</sequence>
<protein>
    <submittedName>
        <fullName evidence="1">Uncharacterized protein</fullName>
    </submittedName>
</protein>
<gene>
    <name evidence="1" type="ORF">T10_1463</name>
</gene>
<name>A0A0V1MPV4_9BILA</name>
<comment type="caution">
    <text evidence="1">The sequence shown here is derived from an EMBL/GenBank/DDBJ whole genome shotgun (WGS) entry which is preliminary data.</text>
</comment>
<dbReference type="Proteomes" id="UP000054843">
    <property type="component" value="Unassembled WGS sequence"/>
</dbReference>
<evidence type="ECO:0000313" key="1">
    <source>
        <dbReference type="EMBL" id="KRZ73738.1"/>
    </source>
</evidence>
<reference evidence="1 2" key="1">
    <citation type="submission" date="2015-01" db="EMBL/GenBank/DDBJ databases">
        <title>Evolution of Trichinella species and genotypes.</title>
        <authorList>
            <person name="Korhonen P.K."/>
            <person name="Edoardo P."/>
            <person name="Giuseppe L.R."/>
            <person name="Gasser R.B."/>
        </authorList>
    </citation>
    <scope>NUCLEOTIDE SEQUENCE [LARGE SCALE GENOMIC DNA]</scope>
    <source>
        <strain evidence="1">ISS1980</strain>
    </source>
</reference>
<dbReference type="EMBL" id="JYDO01000059">
    <property type="protein sequence ID" value="KRZ73738.1"/>
    <property type="molecule type" value="Genomic_DNA"/>
</dbReference>
<accession>A0A0V1MPV4</accession>
<dbReference type="AlphaFoldDB" id="A0A0V1MPV4"/>
<evidence type="ECO:0000313" key="2">
    <source>
        <dbReference type="Proteomes" id="UP000054843"/>
    </source>
</evidence>
<keyword evidence="2" id="KW-1185">Reference proteome</keyword>
<proteinExistence type="predicted"/>